<dbReference type="Gene3D" id="3.40.50.300">
    <property type="entry name" value="P-loop containing nucleotide triphosphate hydrolases"/>
    <property type="match status" value="1"/>
</dbReference>
<protein>
    <submittedName>
        <fullName evidence="1">P-loop NTPase domain-containing protein LPA1-like</fullName>
    </submittedName>
</protein>
<dbReference type="Proteomes" id="UP001327560">
    <property type="component" value="Chromosome 9"/>
</dbReference>
<name>A0AAQ3L618_9LILI</name>
<reference evidence="1 2" key="1">
    <citation type="submission" date="2023-10" db="EMBL/GenBank/DDBJ databases">
        <title>Chromosome-scale genome assembly provides insights into flower coloration mechanisms of Canna indica.</title>
        <authorList>
            <person name="Li C."/>
        </authorList>
    </citation>
    <scope>NUCLEOTIDE SEQUENCE [LARGE SCALE GENOMIC DNA]</scope>
    <source>
        <tissue evidence="1">Flower</tissue>
    </source>
</reference>
<dbReference type="PANTHER" id="PTHR33477:SF3">
    <property type="entry name" value="P-LOOP NTPASE DOMAIN-CONTAINING PROTEIN LPA1 HOMOLOG 1"/>
    <property type="match status" value="1"/>
</dbReference>
<dbReference type="PANTHER" id="PTHR33477">
    <property type="entry name" value="P-LOOP NTPASE DOMAIN-CONTAINING PROTEIN LPA1 HOMOLOG 1"/>
    <property type="match status" value="1"/>
</dbReference>
<sequence length="195" mass="21607">MLANSPVTLNMLVVNYVRQDHYHDLSSVMIIREKKESVTILLCGTSGCGKATLSTLLGSRLSITTVISTDSVRHMMRSFVDEKQNPLLWASTYHVGECLDHVAVAQAKAKKKAKKSAGSRSLLRHELTDSALNEQYDGQASETTTEAEIIGKKQIAIQGYKAQSEMVIEIFAWEDRKESTVVEGVHLSHNFVQEA</sequence>
<evidence type="ECO:0000313" key="2">
    <source>
        <dbReference type="Proteomes" id="UP001327560"/>
    </source>
</evidence>
<dbReference type="AlphaFoldDB" id="A0AAQ3L618"/>
<dbReference type="EMBL" id="CP136898">
    <property type="protein sequence ID" value="WOL18896.1"/>
    <property type="molecule type" value="Genomic_DNA"/>
</dbReference>
<keyword evidence="2" id="KW-1185">Reference proteome</keyword>
<accession>A0AAQ3L618</accession>
<evidence type="ECO:0000313" key="1">
    <source>
        <dbReference type="EMBL" id="WOL18896.1"/>
    </source>
</evidence>
<dbReference type="InterPro" id="IPR027417">
    <property type="entry name" value="P-loop_NTPase"/>
</dbReference>
<gene>
    <name evidence="1" type="ORF">Cni_G27693</name>
</gene>
<proteinExistence type="predicted"/>
<organism evidence="1 2">
    <name type="scientific">Canna indica</name>
    <name type="common">Indian-shot</name>
    <dbReference type="NCBI Taxonomy" id="4628"/>
    <lineage>
        <taxon>Eukaryota</taxon>
        <taxon>Viridiplantae</taxon>
        <taxon>Streptophyta</taxon>
        <taxon>Embryophyta</taxon>
        <taxon>Tracheophyta</taxon>
        <taxon>Spermatophyta</taxon>
        <taxon>Magnoliopsida</taxon>
        <taxon>Liliopsida</taxon>
        <taxon>Zingiberales</taxon>
        <taxon>Cannaceae</taxon>
        <taxon>Canna</taxon>
    </lineage>
</organism>
<dbReference type="SUPFAM" id="SSF52540">
    <property type="entry name" value="P-loop containing nucleoside triphosphate hydrolases"/>
    <property type="match status" value="1"/>
</dbReference>